<dbReference type="InterPro" id="IPR011856">
    <property type="entry name" value="tRNA_endonuc-like_dom_sf"/>
</dbReference>
<dbReference type="EMBL" id="LT906465">
    <property type="protein sequence ID" value="SNV36930.1"/>
    <property type="molecule type" value="Genomic_DNA"/>
</dbReference>
<dbReference type="SUPFAM" id="SSF55874">
    <property type="entry name" value="ATPase domain of HSP90 chaperone/DNA topoisomerase II/histidine kinase"/>
    <property type="match status" value="1"/>
</dbReference>
<keyword evidence="3" id="KW-1185">Reference proteome</keyword>
<proteinExistence type="predicted"/>
<evidence type="ECO:0000313" key="2">
    <source>
        <dbReference type="EMBL" id="SNV36930.1"/>
    </source>
</evidence>
<sequence>MNKSAHFKIDPKLAELLGETYRSIEEASKELIDNSYDADSENVDIILPDDLTVNPTITIKDNGSGMKEKEVRNEYLNIANSRTSRKGSISYLKKRKVKGRKGIGKFAGLMVATQMKVETFAAGKKTIIVINKDELAKAGYDLEKVPLPISVEDCDENLHGTTITLEGLNQNLNYPNPDRLKELLIRDYGRETDFSITINGENIGVLDLQGKSYSERIELPDGKMATLNYTITEKPVKQAGIVVRVNNKIIGRPQNFLVEDEIIPKKLQNRVYGELICDDLEEDLTADFGAVIDNSKLYQKVTTEATEKLKSSVDEVFVTDMKMARARYQRKINKELEKLPEYKQPFAKKALYKVLEKFYGETEDRINTVISVTVSAMEKDHYWDIIQNIQDTRDGDIEKFADALSEFGLLEMSIVTSQALNRLRFLDELNILVDNPKTLEKTIHKAFENNTWLLGDDYSVIFSDTGMKQAIEKMLHKKYKGDNPDKRPDLLFGRNLSRQLCLIEFKRPSFTLTRDTEKQAIEYRDDLNTYYHNQKIEIILLGGRVKENISSHNEREDVQFRTYIDIIGVARQKLIWLIDELKRQ</sequence>
<name>A0A239WS33_9FLAO</name>
<accession>A0A239WS33</accession>
<organism evidence="2 3">
    <name type="scientific">Chryseobacterium taklimakanense</name>
    <dbReference type="NCBI Taxonomy" id="536441"/>
    <lineage>
        <taxon>Bacteria</taxon>
        <taxon>Pseudomonadati</taxon>
        <taxon>Bacteroidota</taxon>
        <taxon>Flavobacteriia</taxon>
        <taxon>Flavobacteriales</taxon>
        <taxon>Weeksellaceae</taxon>
        <taxon>Chryseobacterium group</taxon>
        <taxon>Chryseobacterium</taxon>
    </lineage>
</organism>
<dbReference type="RefSeq" id="WP_095070268.1">
    <property type="nucleotide sequence ID" value="NZ_LT906465.1"/>
</dbReference>
<dbReference type="Gene3D" id="3.40.1350.10">
    <property type="match status" value="1"/>
</dbReference>
<evidence type="ECO:0000313" key="3">
    <source>
        <dbReference type="Proteomes" id="UP000215196"/>
    </source>
</evidence>
<dbReference type="GO" id="GO:0003676">
    <property type="term" value="F:nucleic acid binding"/>
    <property type="evidence" value="ECO:0007669"/>
    <property type="project" value="InterPro"/>
</dbReference>
<dbReference type="InterPro" id="IPR025359">
    <property type="entry name" value="SduA_C"/>
</dbReference>
<dbReference type="Pfam" id="PF13589">
    <property type="entry name" value="HATPase_c_3"/>
    <property type="match status" value="1"/>
</dbReference>
<evidence type="ECO:0000259" key="1">
    <source>
        <dbReference type="Pfam" id="PF14082"/>
    </source>
</evidence>
<feature type="domain" description="Shedu protein SduA C-terminal" evidence="1">
    <location>
        <begin position="439"/>
        <end position="527"/>
    </location>
</feature>
<dbReference type="Gene3D" id="3.30.565.10">
    <property type="entry name" value="Histidine kinase-like ATPase, C-terminal domain"/>
    <property type="match status" value="1"/>
</dbReference>
<dbReference type="KEGG" id="ctak:4412677_00599"/>
<dbReference type="AlphaFoldDB" id="A0A239WS33"/>
<gene>
    <name evidence="2" type="ORF">SAMEA4412677_00599</name>
</gene>
<protein>
    <submittedName>
        <fullName evidence="2">Heat shock protein 90</fullName>
    </submittedName>
</protein>
<dbReference type="Pfam" id="PF14082">
    <property type="entry name" value="SduA_C"/>
    <property type="match status" value="1"/>
</dbReference>
<dbReference type="InterPro" id="IPR036890">
    <property type="entry name" value="HATPase_C_sf"/>
</dbReference>
<keyword evidence="2" id="KW-0346">Stress response</keyword>
<reference evidence="2 3" key="1">
    <citation type="submission" date="2017-06" db="EMBL/GenBank/DDBJ databases">
        <authorList>
            <consortium name="Pathogen Informatics"/>
        </authorList>
    </citation>
    <scope>NUCLEOTIDE SEQUENCE [LARGE SCALE GENOMIC DNA]</scope>
    <source>
        <strain evidence="2 3">NCTC13490</strain>
    </source>
</reference>
<dbReference type="Proteomes" id="UP000215196">
    <property type="component" value="Chromosome 1"/>
</dbReference>